<evidence type="ECO:0000256" key="1">
    <source>
        <dbReference type="SAM" id="MobiDB-lite"/>
    </source>
</evidence>
<dbReference type="Proteomes" id="UP000826656">
    <property type="component" value="Unassembled WGS sequence"/>
</dbReference>
<feature type="region of interest" description="Disordered" evidence="1">
    <location>
        <begin position="408"/>
        <end position="434"/>
    </location>
</feature>
<feature type="compositionally biased region" description="Basic residues" evidence="1">
    <location>
        <begin position="425"/>
        <end position="434"/>
    </location>
</feature>
<evidence type="ECO:0000259" key="2">
    <source>
        <dbReference type="Pfam" id="PF14111"/>
    </source>
</evidence>
<sequence>MVLLNDGHPPPVGGIHFSITDFPALNESASIDPKNPKLSVEKSFANSLNQTEQQSNKALRKEVSVVGGISQIKWTEEEIERMNQIEDLQFAVIGKFTYEWSDLEELRRIIPQQCEIRGGCQIGLLCSKHILIQTNDQPLKEVAQEKIGPVHTIQKGKAKVLSSGKVVGDPGHWNVVRDNRKNRSNKEKLDNQMTVTTENSFDALTQEKITQADVNIDNSSNTKQDKGVENEQPMSAKEWVIRSFGKVLQGEASTSTIPVQHDNMDQNQQHNTHENEHGNENHESVNMEDKQQTCRDSWAVVVYNKHNNQFPQIYNEKRREDRGNIDNKLAIVVDPTDCQIKEAQILAIREFPNKVLYDIITHNVEENALLEIEGLGVTTKVSKEDDDDVLAHIDKEADLSPRILKAARKEKKQGNGDSAQPIRIQPKRYKAYNR</sequence>
<dbReference type="Pfam" id="PF14111">
    <property type="entry name" value="DUF4283"/>
    <property type="match status" value="1"/>
</dbReference>
<proteinExistence type="predicted"/>
<organism evidence="3 4">
    <name type="scientific">Solanum tuberosum</name>
    <name type="common">Potato</name>
    <dbReference type="NCBI Taxonomy" id="4113"/>
    <lineage>
        <taxon>Eukaryota</taxon>
        <taxon>Viridiplantae</taxon>
        <taxon>Streptophyta</taxon>
        <taxon>Embryophyta</taxon>
        <taxon>Tracheophyta</taxon>
        <taxon>Spermatophyta</taxon>
        <taxon>Magnoliopsida</taxon>
        <taxon>eudicotyledons</taxon>
        <taxon>Gunneridae</taxon>
        <taxon>Pentapetalae</taxon>
        <taxon>asterids</taxon>
        <taxon>lamiids</taxon>
        <taxon>Solanales</taxon>
        <taxon>Solanaceae</taxon>
        <taxon>Solanoideae</taxon>
        <taxon>Solaneae</taxon>
        <taxon>Solanum</taxon>
    </lineage>
</organism>
<gene>
    <name evidence="3" type="ORF">KY290_027823</name>
</gene>
<feature type="compositionally biased region" description="Basic and acidic residues" evidence="1">
    <location>
        <begin position="271"/>
        <end position="291"/>
    </location>
</feature>
<feature type="region of interest" description="Disordered" evidence="1">
    <location>
        <begin position="262"/>
        <end position="291"/>
    </location>
</feature>
<dbReference type="EMBL" id="JAIVGD010000019">
    <property type="protein sequence ID" value="KAH0748591.1"/>
    <property type="molecule type" value="Genomic_DNA"/>
</dbReference>
<evidence type="ECO:0000313" key="3">
    <source>
        <dbReference type="EMBL" id="KAH0748591.1"/>
    </source>
</evidence>
<reference evidence="3 4" key="1">
    <citation type="journal article" date="2021" name="bioRxiv">
        <title>Chromosome-scale and haplotype-resolved genome assembly of a tetraploid potato cultivar.</title>
        <authorList>
            <person name="Sun H."/>
            <person name="Jiao W.-B."/>
            <person name="Krause K."/>
            <person name="Campoy J.A."/>
            <person name="Goel M."/>
            <person name="Folz-Donahue K."/>
            <person name="Kukat C."/>
            <person name="Huettel B."/>
            <person name="Schneeberger K."/>
        </authorList>
    </citation>
    <scope>NUCLEOTIDE SEQUENCE [LARGE SCALE GENOMIC DNA]</scope>
    <source>
        <strain evidence="3">SolTubOtavaFocal</strain>
        <tissue evidence="3">Leaves</tissue>
    </source>
</reference>
<protein>
    <recommendedName>
        <fullName evidence="2">DUF4283 domain-containing protein</fullName>
    </recommendedName>
</protein>
<feature type="compositionally biased region" description="Polar residues" evidence="1">
    <location>
        <begin position="212"/>
        <end position="222"/>
    </location>
</feature>
<name>A0ABQ7UG46_SOLTU</name>
<comment type="caution">
    <text evidence="3">The sequence shown here is derived from an EMBL/GenBank/DDBJ whole genome shotgun (WGS) entry which is preliminary data.</text>
</comment>
<feature type="region of interest" description="Disordered" evidence="1">
    <location>
        <begin position="212"/>
        <end position="234"/>
    </location>
</feature>
<evidence type="ECO:0000313" key="4">
    <source>
        <dbReference type="Proteomes" id="UP000826656"/>
    </source>
</evidence>
<keyword evidence="4" id="KW-1185">Reference proteome</keyword>
<accession>A0ABQ7UG46</accession>
<dbReference type="InterPro" id="IPR025558">
    <property type="entry name" value="DUF4283"/>
</dbReference>
<feature type="domain" description="DUF4283" evidence="2">
    <location>
        <begin position="85"/>
        <end position="134"/>
    </location>
</feature>